<evidence type="ECO:0000313" key="3">
    <source>
        <dbReference type="Proteomes" id="UP001430953"/>
    </source>
</evidence>
<sequence length="81" mass="9359">MQILSANLLHTQRSASSDNRFRQVPAVNLERKAKEHRHRLVDKFRSTKRYPPGIPSSSILCLDLSKHRFTQSTINLISVFN</sequence>
<evidence type="ECO:0000256" key="1">
    <source>
        <dbReference type="SAM" id="MobiDB-lite"/>
    </source>
</evidence>
<keyword evidence="3" id="KW-1185">Reference proteome</keyword>
<reference evidence="2 3" key="1">
    <citation type="submission" date="2023-03" db="EMBL/GenBank/DDBJ databases">
        <title>High recombination rates correlate with genetic variation in Cardiocondyla obscurior ants.</title>
        <authorList>
            <person name="Errbii M."/>
        </authorList>
    </citation>
    <scope>NUCLEOTIDE SEQUENCE [LARGE SCALE GENOMIC DNA]</scope>
    <source>
        <strain evidence="2">Alpha-2009</strain>
        <tissue evidence="2">Whole body</tissue>
    </source>
</reference>
<accession>A0AAW2EK75</accession>
<name>A0AAW2EK75_9HYME</name>
<feature type="region of interest" description="Disordered" evidence="1">
    <location>
        <begin position="1"/>
        <end position="21"/>
    </location>
</feature>
<evidence type="ECO:0000313" key="2">
    <source>
        <dbReference type="EMBL" id="KAL0103375.1"/>
    </source>
</evidence>
<feature type="compositionally biased region" description="Polar residues" evidence="1">
    <location>
        <begin position="1"/>
        <end position="18"/>
    </location>
</feature>
<comment type="caution">
    <text evidence="2">The sequence shown here is derived from an EMBL/GenBank/DDBJ whole genome shotgun (WGS) entry which is preliminary data.</text>
</comment>
<dbReference type="Proteomes" id="UP001430953">
    <property type="component" value="Unassembled WGS sequence"/>
</dbReference>
<protein>
    <submittedName>
        <fullName evidence="2">Uncharacterized protein</fullName>
    </submittedName>
</protein>
<proteinExistence type="predicted"/>
<organism evidence="2 3">
    <name type="scientific">Cardiocondyla obscurior</name>
    <dbReference type="NCBI Taxonomy" id="286306"/>
    <lineage>
        <taxon>Eukaryota</taxon>
        <taxon>Metazoa</taxon>
        <taxon>Ecdysozoa</taxon>
        <taxon>Arthropoda</taxon>
        <taxon>Hexapoda</taxon>
        <taxon>Insecta</taxon>
        <taxon>Pterygota</taxon>
        <taxon>Neoptera</taxon>
        <taxon>Endopterygota</taxon>
        <taxon>Hymenoptera</taxon>
        <taxon>Apocrita</taxon>
        <taxon>Aculeata</taxon>
        <taxon>Formicoidea</taxon>
        <taxon>Formicidae</taxon>
        <taxon>Myrmicinae</taxon>
        <taxon>Cardiocondyla</taxon>
    </lineage>
</organism>
<gene>
    <name evidence="2" type="ORF">PUN28_017560</name>
</gene>
<dbReference type="AlphaFoldDB" id="A0AAW2EK75"/>
<dbReference type="EMBL" id="JADYXP020000021">
    <property type="protein sequence ID" value="KAL0103375.1"/>
    <property type="molecule type" value="Genomic_DNA"/>
</dbReference>